<evidence type="ECO:0000259" key="6">
    <source>
        <dbReference type="PROSITE" id="PS50069"/>
    </source>
</evidence>
<evidence type="ECO:0000256" key="5">
    <source>
        <dbReference type="RuleBase" id="RU003829"/>
    </source>
</evidence>
<sequence>MTNVPTNSDLETTWTFVEPGLKLIIGGGVDDNEGVNPKMYMNVYSAIYNFCITKSSSSGNLAPNSGSQSSLLVGGEIYNKLKGYLSLYVTSLEKNPGETFLEFYVRRWSRFTIGAGILNHVFDYMNRYWIQKERSDGRRDIFDVNTLALLTWKDQLFIPNSEVLIKEILEQIKLQRDNQVVDTAKLATAIKSFVALGIDVNDLKKPNLAVYIDHFETPFLAATKQYYTAESSEYLASHNVIDYMKKAEQRINEEESRETLYLDEHSKKPLTDRLNEALIVAHKQVMYDKFNELLDQNQIDHISKMFGLFNRVQSTLEPLSDLLSDYIKTQGNKAIENLKNDIANDLTKANLPVSGGAILKNVDPKLYIRTLIQVHKTFDGVVTAAFQRNPIFVKALDSACKGYINDNSIAKPSGYKGNSRTPDILAKYSDVLLKKSKDADAVGDMSLDDIMTIFRFLNDKDAFETYYRRLLARRLIHGTSSSEETEEAIVHRLQSENSLEYTSKISKMFQDIRTSHELRTLFKEEASKDAELARAADFEPFILTEMMWPFNHTPNKFQIPTDLEASFLKLQDIYQSKHNGRVLKWQWNLCRGDIRANLSKPGKVPFTFSMTLYQIAICLPFNETDTYTVGNLLELTGLDQVSFTSAIAPLIKFKLFTQEEGSSIEDPNTKITVVKEFKAKKLKINFAALVRGIDNSKEQEEAEKEINDDRKMYLKACIVRIMKTRKSLAHNMLINEVIQQTHQRFSAKIADIKKCVDELVDKEYLARKENQTYDYLA</sequence>
<dbReference type="PROSITE" id="PS50069">
    <property type="entry name" value="CULLIN_2"/>
    <property type="match status" value="1"/>
</dbReference>
<reference evidence="7" key="1">
    <citation type="journal article" date="2021" name="Open Biol.">
        <title>Shared evolutionary footprints suggest mitochondrial oxidative damage underlies multiple complex I losses in fungi.</title>
        <authorList>
            <person name="Schikora-Tamarit M.A."/>
            <person name="Marcet-Houben M."/>
            <person name="Nosek J."/>
            <person name="Gabaldon T."/>
        </authorList>
    </citation>
    <scope>NUCLEOTIDE SEQUENCE</scope>
    <source>
        <strain evidence="7">CBS2887</strain>
    </source>
</reference>
<evidence type="ECO:0000256" key="3">
    <source>
        <dbReference type="ARBA" id="ARBA00022843"/>
    </source>
</evidence>
<organism evidence="7 8">
    <name type="scientific">Wickerhamomyces pijperi</name>
    <name type="common">Yeast</name>
    <name type="synonym">Pichia pijperi</name>
    <dbReference type="NCBI Taxonomy" id="599730"/>
    <lineage>
        <taxon>Eukaryota</taxon>
        <taxon>Fungi</taxon>
        <taxon>Dikarya</taxon>
        <taxon>Ascomycota</taxon>
        <taxon>Saccharomycotina</taxon>
        <taxon>Saccharomycetes</taxon>
        <taxon>Phaffomycetales</taxon>
        <taxon>Wickerhamomycetaceae</taxon>
        <taxon>Wickerhamomyces</taxon>
    </lineage>
</organism>
<dbReference type="FunFam" id="1.20.1310.10:FF:000055">
    <property type="entry name" value="Cullin family protein"/>
    <property type="match status" value="1"/>
</dbReference>
<comment type="caution">
    <text evidence="7">The sequence shown here is derived from an EMBL/GenBank/DDBJ whole genome shotgun (WGS) entry which is preliminary data.</text>
</comment>
<dbReference type="SUPFAM" id="SSF74788">
    <property type="entry name" value="Cullin repeat-like"/>
    <property type="match status" value="1"/>
</dbReference>
<dbReference type="Gene3D" id="3.30.230.130">
    <property type="entry name" value="Cullin, Chain C, Domain 2"/>
    <property type="match status" value="1"/>
</dbReference>
<dbReference type="GO" id="GO:0031146">
    <property type="term" value="P:SCF-dependent proteasomal ubiquitin-dependent protein catabolic process"/>
    <property type="evidence" value="ECO:0007669"/>
    <property type="project" value="UniProtKB-ARBA"/>
</dbReference>
<evidence type="ECO:0000256" key="1">
    <source>
        <dbReference type="ARBA" id="ARBA00006019"/>
    </source>
</evidence>
<dbReference type="OrthoDB" id="27073at2759"/>
<dbReference type="SUPFAM" id="SSF75632">
    <property type="entry name" value="Cullin homology domain"/>
    <property type="match status" value="1"/>
</dbReference>
<dbReference type="AlphaFoldDB" id="A0A9P8PHJ3"/>
<dbReference type="InterPro" id="IPR036388">
    <property type="entry name" value="WH-like_DNA-bd_sf"/>
</dbReference>
<proteinExistence type="inferred from homology"/>
<dbReference type="InterPro" id="IPR059120">
    <property type="entry name" value="Cullin-like_AB"/>
</dbReference>
<dbReference type="GO" id="GO:0031625">
    <property type="term" value="F:ubiquitin protein ligase binding"/>
    <property type="evidence" value="ECO:0007669"/>
    <property type="project" value="InterPro"/>
</dbReference>
<dbReference type="Pfam" id="PF26557">
    <property type="entry name" value="Cullin_AB"/>
    <property type="match status" value="1"/>
</dbReference>
<dbReference type="FunFam" id="1.10.10.10:FF:000014">
    <property type="entry name" value="Cullin 1"/>
    <property type="match status" value="1"/>
</dbReference>
<keyword evidence="2" id="KW-1017">Isopeptide bond</keyword>
<dbReference type="InterPro" id="IPR045093">
    <property type="entry name" value="Cullin"/>
</dbReference>
<reference evidence="7" key="2">
    <citation type="submission" date="2021-01" db="EMBL/GenBank/DDBJ databases">
        <authorList>
            <person name="Schikora-Tamarit M.A."/>
        </authorList>
    </citation>
    <scope>NUCLEOTIDE SEQUENCE</scope>
    <source>
        <strain evidence="7">CBS2887</strain>
    </source>
</reference>
<dbReference type="InterPro" id="IPR001373">
    <property type="entry name" value="Cullin_N"/>
</dbReference>
<dbReference type="PANTHER" id="PTHR11932">
    <property type="entry name" value="CULLIN"/>
    <property type="match status" value="1"/>
</dbReference>
<dbReference type="Pfam" id="PF10557">
    <property type="entry name" value="Cullin_Nedd8"/>
    <property type="match status" value="1"/>
</dbReference>
<name>A0A9P8PHJ3_WICPI</name>
<evidence type="ECO:0000313" key="8">
    <source>
        <dbReference type="Proteomes" id="UP000774326"/>
    </source>
</evidence>
<evidence type="ECO:0000256" key="2">
    <source>
        <dbReference type="ARBA" id="ARBA00022499"/>
    </source>
</evidence>
<dbReference type="Gene3D" id="1.10.10.10">
    <property type="entry name" value="Winged helix-like DNA-binding domain superfamily/Winged helix DNA-binding domain"/>
    <property type="match status" value="1"/>
</dbReference>
<dbReference type="SMART" id="SM00182">
    <property type="entry name" value="CULLIN"/>
    <property type="match status" value="1"/>
</dbReference>
<protein>
    <recommendedName>
        <fullName evidence="6">Cullin family profile domain-containing protein</fullName>
    </recommendedName>
</protein>
<keyword evidence="8" id="KW-1185">Reference proteome</keyword>
<dbReference type="InterPro" id="IPR036317">
    <property type="entry name" value="Cullin_homology_sf"/>
</dbReference>
<dbReference type="InterPro" id="IPR016158">
    <property type="entry name" value="Cullin_homology"/>
</dbReference>
<dbReference type="InterPro" id="IPR036390">
    <property type="entry name" value="WH_DNA-bd_sf"/>
</dbReference>
<dbReference type="Pfam" id="PF00888">
    <property type="entry name" value="Cullin"/>
    <property type="match status" value="1"/>
</dbReference>
<dbReference type="InterPro" id="IPR019559">
    <property type="entry name" value="Cullin_neddylation_domain"/>
</dbReference>
<dbReference type="Proteomes" id="UP000774326">
    <property type="component" value="Unassembled WGS sequence"/>
</dbReference>
<feature type="domain" description="Cullin family profile" evidence="6">
    <location>
        <begin position="420"/>
        <end position="651"/>
    </location>
</feature>
<dbReference type="SUPFAM" id="SSF46785">
    <property type="entry name" value="Winged helix' DNA-binding domain"/>
    <property type="match status" value="1"/>
</dbReference>
<dbReference type="EMBL" id="JAEUBG010005807">
    <property type="protein sequence ID" value="KAH3672368.1"/>
    <property type="molecule type" value="Genomic_DNA"/>
</dbReference>
<dbReference type="SMART" id="SM00884">
    <property type="entry name" value="Cullin_Nedd8"/>
    <property type="match status" value="1"/>
</dbReference>
<evidence type="ECO:0000256" key="4">
    <source>
        <dbReference type="PROSITE-ProRule" id="PRU00330"/>
    </source>
</evidence>
<accession>A0A9P8PHJ3</accession>
<gene>
    <name evidence="7" type="ORF">WICPIJ_010053</name>
</gene>
<evidence type="ECO:0000313" key="7">
    <source>
        <dbReference type="EMBL" id="KAH3672368.1"/>
    </source>
</evidence>
<keyword evidence="3" id="KW-0832">Ubl conjugation</keyword>
<dbReference type="InterPro" id="IPR016159">
    <property type="entry name" value="Cullin_repeat-like_dom_sf"/>
</dbReference>
<dbReference type="FunFam" id="1.20.1310.10:FF:000029">
    <property type="entry name" value="Cullin homolog 1"/>
    <property type="match status" value="1"/>
</dbReference>
<dbReference type="GO" id="GO:0019005">
    <property type="term" value="C:SCF ubiquitin ligase complex"/>
    <property type="evidence" value="ECO:0007669"/>
    <property type="project" value="UniProtKB-ARBA"/>
</dbReference>
<dbReference type="Gene3D" id="1.20.1310.10">
    <property type="entry name" value="Cullin Repeats"/>
    <property type="match status" value="4"/>
</dbReference>
<comment type="similarity">
    <text evidence="1 4 5">Belongs to the cullin family.</text>
</comment>
<dbReference type="FunFam" id="1.20.1310.10:FF:000001">
    <property type="entry name" value="Cullin 3"/>
    <property type="match status" value="1"/>
</dbReference>